<dbReference type="SUPFAM" id="SSF48452">
    <property type="entry name" value="TPR-like"/>
    <property type="match status" value="1"/>
</dbReference>
<keyword evidence="1" id="KW-0805">Transcription regulation</keyword>
<dbReference type="InterPro" id="IPR059106">
    <property type="entry name" value="WHD_MalT"/>
</dbReference>
<dbReference type="AlphaFoldDB" id="A0A1W1UTF9"/>
<dbReference type="Pfam" id="PF25873">
    <property type="entry name" value="WHD_MalT"/>
    <property type="match status" value="1"/>
</dbReference>
<sequence length="914" mass="100474">MAFTRLYSRPLAGRRRAVPSFPVAPTPPVTSPIIDTKIYLPQPRRSLVTRAHLEDQLNAGLYANLCLVLAPAGSGKTTLVSAWAAASPRPVAWLSLDNEDNDPERFAAYFTAALRVVTPGLAEQLEEALQPAGPLPLPDTLTALLNAVGRRREPVILVLDDYHVIRHASVHAMLNFILEHQPPQLHLIVITREAPPFPLARLRVRNGLSELGASELRFTLGEAATFLNGVMGLGLSPEDVTALDARTEGWVAGLQLAALSLKHRVDRSAFIHGFAGNDTYVLEYLVEEILARQPEPVRRFLLHTAVLERLNGPLCDAVSGQGGGQERLESLERQNFFLVPLGGAGRWYRYHRLFAEALEARLRAEEAERVPLLHRRASTWFEQQDLLADAVRHALAGEDFERAADLLERIIPELRRDLREGAVLGWLQALPEELMRSRPALNVHYAKALLATGDLHSVEARLSAAERWLEVRRVEDRPHLPVEIAIYRAASAMTLGEVDEAERHAQWALRLSNEDDHLARGAVAGFLGLTSLHRGHLEAARLHWAEGETLLLRAGHVPDAVGAARAQADILIVQGHLQEARRTYERGLQFACPPGQAAARGAADMHVGLSGLHQEWNDLAGAQHHLQRSEALGVHMGLPQHSWREPMALAGMHVQQGNLDEALRLLEEAGRRYVPDFFPDVRLVSASRARVLLLQGRVKAAEAIIREWSVSPHDAVPFVRELAHLTWARARLASSRGDRERRGALGLLTRLEEAAAAGGRTGTLIEILTLQALAHDPDDESGTATALVPLARALELAEPEGHIRVFLSGGSRLVPLLHRAVKRGILPAYTRGLLAAFRPFEGEGGRVQPTGEGLSARELSVLKWLTTDLGGPDIARALGVSLNTLRTHTQHIYGKLGVRNRRSAVRRAQELGIL</sequence>
<gene>
    <name evidence="5" type="ORF">SAMN00790413_05110</name>
</gene>
<dbReference type="Pfam" id="PF17874">
    <property type="entry name" value="TPR_MalT"/>
    <property type="match status" value="1"/>
</dbReference>
<reference evidence="5 6" key="1">
    <citation type="submission" date="2017-04" db="EMBL/GenBank/DDBJ databases">
        <authorList>
            <person name="Afonso C.L."/>
            <person name="Miller P.J."/>
            <person name="Scott M.A."/>
            <person name="Spackman E."/>
            <person name="Goraichik I."/>
            <person name="Dimitrov K.M."/>
            <person name="Suarez D.L."/>
            <person name="Swayne D.E."/>
        </authorList>
    </citation>
    <scope>NUCLEOTIDE SEQUENCE [LARGE SCALE GENOMIC DNA]</scope>
    <source>
        <strain evidence="5 6">KR-140</strain>
    </source>
</reference>
<dbReference type="CDD" id="cd06170">
    <property type="entry name" value="LuxR_C_like"/>
    <property type="match status" value="1"/>
</dbReference>
<dbReference type="PANTHER" id="PTHR44688">
    <property type="entry name" value="DNA-BINDING TRANSCRIPTIONAL ACTIVATOR DEVR_DOSR"/>
    <property type="match status" value="1"/>
</dbReference>
<dbReference type="EMBL" id="FWWU01000007">
    <property type="protein sequence ID" value="SMB84392.1"/>
    <property type="molecule type" value="Genomic_DNA"/>
</dbReference>
<dbReference type="InterPro" id="IPR011990">
    <property type="entry name" value="TPR-like_helical_dom_sf"/>
</dbReference>
<feature type="domain" description="HTH luxR-type" evidence="4">
    <location>
        <begin position="847"/>
        <end position="912"/>
    </location>
</feature>
<accession>A0A1W1UTF9</accession>
<proteinExistence type="predicted"/>
<protein>
    <submittedName>
        <fullName evidence="5">LuxR family transcriptional regulator, maltose regulon positive regulatory protein</fullName>
    </submittedName>
</protein>
<evidence type="ECO:0000256" key="2">
    <source>
        <dbReference type="ARBA" id="ARBA00023125"/>
    </source>
</evidence>
<evidence type="ECO:0000259" key="4">
    <source>
        <dbReference type="PROSITE" id="PS50043"/>
    </source>
</evidence>
<dbReference type="InterPro" id="IPR041617">
    <property type="entry name" value="TPR_MalT"/>
</dbReference>
<dbReference type="InterPro" id="IPR041664">
    <property type="entry name" value="AAA_16"/>
</dbReference>
<dbReference type="InterPro" id="IPR036388">
    <property type="entry name" value="WH-like_DNA-bd_sf"/>
</dbReference>
<dbReference type="Pfam" id="PF00196">
    <property type="entry name" value="GerE"/>
    <property type="match status" value="1"/>
</dbReference>
<dbReference type="PANTHER" id="PTHR44688:SF16">
    <property type="entry name" value="DNA-BINDING TRANSCRIPTIONAL ACTIVATOR DEVR_DOSR"/>
    <property type="match status" value="1"/>
</dbReference>
<dbReference type="Gene3D" id="3.40.50.300">
    <property type="entry name" value="P-loop containing nucleotide triphosphate hydrolases"/>
    <property type="match status" value="1"/>
</dbReference>
<evidence type="ECO:0000256" key="3">
    <source>
        <dbReference type="ARBA" id="ARBA00023163"/>
    </source>
</evidence>
<dbReference type="Proteomes" id="UP000192582">
    <property type="component" value="Unassembled WGS sequence"/>
</dbReference>
<keyword evidence="3" id="KW-0804">Transcription</keyword>
<evidence type="ECO:0000313" key="6">
    <source>
        <dbReference type="Proteomes" id="UP000192582"/>
    </source>
</evidence>
<dbReference type="SUPFAM" id="SSF52540">
    <property type="entry name" value="P-loop containing nucleoside triphosphate hydrolases"/>
    <property type="match status" value="1"/>
</dbReference>
<dbReference type="PROSITE" id="PS50043">
    <property type="entry name" value="HTH_LUXR_2"/>
    <property type="match status" value="1"/>
</dbReference>
<dbReference type="Gene3D" id="1.25.40.10">
    <property type="entry name" value="Tetratricopeptide repeat domain"/>
    <property type="match status" value="1"/>
</dbReference>
<dbReference type="InterPro" id="IPR000792">
    <property type="entry name" value="Tscrpt_reg_LuxR_C"/>
</dbReference>
<organism evidence="5 6">
    <name type="scientific">Deinococcus hopiensis KR-140</name>
    <dbReference type="NCBI Taxonomy" id="695939"/>
    <lineage>
        <taxon>Bacteria</taxon>
        <taxon>Thermotogati</taxon>
        <taxon>Deinococcota</taxon>
        <taxon>Deinococci</taxon>
        <taxon>Deinococcales</taxon>
        <taxon>Deinococcaceae</taxon>
        <taxon>Deinococcus</taxon>
    </lineage>
</organism>
<dbReference type="OrthoDB" id="1137593at2"/>
<dbReference type="SMART" id="SM00421">
    <property type="entry name" value="HTH_LUXR"/>
    <property type="match status" value="1"/>
</dbReference>
<dbReference type="InterPro" id="IPR027417">
    <property type="entry name" value="P-loop_NTPase"/>
</dbReference>
<keyword evidence="6" id="KW-1185">Reference proteome</keyword>
<dbReference type="InterPro" id="IPR016032">
    <property type="entry name" value="Sig_transdc_resp-reg_C-effctor"/>
</dbReference>
<dbReference type="STRING" id="695939.SAMN00790413_05110"/>
<dbReference type="Gene3D" id="1.10.10.10">
    <property type="entry name" value="Winged helix-like DNA-binding domain superfamily/Winged helix DNA-binding domain"/>
    <property type="match status" value="1"/>
</dbReference>
<evidence type="ECO:0000313" key="5">
    <source>
        <dbReference type="EMBL" id="SMB84392.1"/>
    </source>
</evidence>
<dbReference type="Pfam" id="PF13191">
    <property type="entry name" value="AAA_16"/>
    <property type="match status" value="1"/>
</dbReference>
<dbReference type="GO" id="GO:0006355">
    <property type="term" value="P:regulation of DNA-templated transcription"/>
    <property type="evidence" value="ECO:0007669"/>
    <property type="project" value="InterPro"/>
</dbReference>
<evidence type="ECO:0000256" key="1">
    <source>
        <dbReference type="ARBA" id="ARBA00023015"/>
    </source>
</evidence>
<name>A0A1W1UTF9_9DEIO</name>
<dbReference type="GO" id="GO:0003677">
    <property type="term" value="F:DNA binding"/>
    <property type="evidence" value="ECO:0007669"/>
    <property type="project" value="UniProtKB-KW"/>
</dbReference>
<dbReference type="SUPFAM" id="SSF46894">
    <property type="entry name" value="C-terminal effector domain of the bipartite response regulators"/>
    <property type="match status" value="1"/>
</dbReference>
<keyword evidence="2" id="KW-0238">DNA-binding</keyword>